<feature type="transmembrane region" description="Helical" evidence="7">
    <location>
        <begin position="109"/>
        <end position="130"/>
    </location>
</feature>
<comment type="caution">
    <text evidence="7">Lacks conserved residue(s) required for the propagation of feature annotation.</text>
</comment>
<dbReference type="GO" id="GO:0005886">
    <property type="term" value="C:plasma membrane"/>
    <property type="evidence" value="ECO:0007669"/>
    <property type="project" value="UniProtKB-SubCell"/>
</dbReference>
<comment type="function">
    <text evidence="7">Part of the tripartite ATP-independent periplasmic (TRAP) transport system.</text>
</comment>
<keyword evidence="7" id="KW-0813">Transport</keyword>
<dbReference type="InterPro" id="IPR010656">
    <property type="entry name" value="DctM"/>
</dbReference>
<dbReference type="Pfam" id="PF06808">
    <property type="entry name" value="DctM"/>
    <property type="match status" value="1"/>
</dbReference>
<evidence type="ECO:0000256" key="2">
    <source>
        <dbReference type="ARBA" id="ARBA00022475"/>
    </source>
</evidence>
<feature type="transmembrane region" description="Helical" evidence="7">
    <location>
        <begin position="385"/>
        <end position="410"/>
    </location>
</feature>
<sequence length="456" mass="47432">MTGLEIGFLSVGVIVALIYAGMHVAVALSLVSFASVWLQNGDPWLAAKLLTLAASDGVADQTFAVIPLFVMMGLIMSASDVGRDAYDVGDHFLRRIRGGLGLATVSSNAVFAAVTGVSIASAAVFTRVAVPEMLRLGYSPRFAVGTVAGSSVLGMLIPPSILLIIYAILTEQSIGQMFFAGIGPGIILSAVYCGGIVAMAYLVPAFVFDQTGRFATPDGVAVAGGGPVGVDLPPSRRSGREIVAKSAPIVGLIGIVLGGIYGGIFTPTEAGAVGTLAALLLAVVRRKLSLGAFWGVLKETGHLTAAVCFLVIAATMYTRSLGLAGVPIEIGAMVQTATESFLVVILVYVLVILFLGTIIDSVSIILIMVPLFLPVMQGFGADPIWFGIITVIAVEVGLLTPPLGMACFVIKGCLQDERITLGDVFMGAAPFALMMIFVLALLTAWPDLVYIDRWFG</sequence>
<comment type="caution">
    <text evidence="9">The sequence shown here is derived from an EMBL/GenBank/DDBJ whole genome shotgun (WGS) entry which is preliminary data.</text>
</comment>
<dbReference type="PIRSF" id="PIRSF006066">
    <property type="entry name" value="HI0050"/>
    <property type="match status" value="1"/>
</dbReference>
<dbReference type="Proteomes" id="UP000023430">
    <property type="component" value="Unassembled WGS sequence"/>
</dbReference>
<keyword evidence="5 7" id="KW-1133">Transmembrane helix</keyword>
<keyword evidence="3 7" id="KW-0997">Cell inner membrane</keyword>
<dbReference type="eggNOG" id="COG1593">
    <property type="taxonomic scope" value="Bacteria"/>
</dbReference>
<feature type="transmembrane region" description="Helical" evidence="7">
    <location>
        <begin position="300"/>
        <end position="318"/>
    </location>
</feature>
<evidence type="ECO:0000313" key="9">
    <source>
        <dbReference type="EMBL" id="ETX28480.1"/>
    </source>
</evidence>
<dbReference type="RefSeq" id="WP_043771696.1">
    <property type="nucleotide sequence ID" value="NZ_JAME01000018.1"/>
</dbReference>
<evidence type="ECO:0000256" key="6">
    <source>
        <dbReference type="ARBA" id="ARBA00023136"/>
    </source>
</evidence>
<organism evidence="9 10">
    <name type="scientific">Roseivivax isoporae LMG 25204</name>
    <dbReference type="NCBI Taxonomy" id="1449351"/>
    <lineage>
        <taxon>Bacteria</taxon>
        <taxon>Pseudomonadati</taxon>
        <taxon>Pseudomonadota</taxon>
        <taxon>Alphaproteobacteria</taxon>
        <taxon>Rhodobacterales</taxon>
        <taxon>Roseobacteraceae</taxon>
        <taxon>Roseivivax</taxon>
    </lineage>
</organism>
<evidence type="ECO:0000313" key="10">
    <source>
        <dbReference type="Proteomes" id="UP000023430"/>
    </source>
</evidence>
<comment type="subunit">
    <text evidence="7">The complex comprises the extracytoplasmic solute receptor protein and the two transmembrane proteins.</text>
</comment>
<keyword evidence="6 7" id="KW-0472">Membrane</keyword>
<feature type="transmembrane region" description="Helical" evidence="7">
    <location>
        <begin position="6"/>
        <end position="38"/>
    </location>
</feature>
<dbReference type="EMBL" id="JAME01000018">
    <property type="protein sequence ID" value="ETX28480.1"/>
    <property type="molecule type" value="Genomic_DNA"/>
</dbReference>
<proteinExistence type="inferred from homology"/>
<protein>
    <recommendedName>
        <fullName evidence="7">TRAP transporter large permease protein</fullName>
    </recommendedName>
</protein>
<dbReference type="PANTHER" id="PTHR33362">
    <property type="entry name" value="SIALIC ACID TRAP TRANSPORTER PERMEASE PROTEIN SIAT-RELATED"/>
    <property type="match status" value="1"/>
</dbReference>
<dbReference type="AlphaFoldDB" id="X7F6R1"/>
<keyword evidence="2" id="KW-1003">Cell membrane</keyword>
<dbReference type="OrthoDB" id="9790209at2"/>
<dbReference type="NCBIfam" id="TIGR00786">
    <property type="entry name" value="dctM"/>
    <property type="match status" value="1"/>
</dbReference>
<dbReference type="PATRIC" id="fig|1449351.3.peg.2540"/>
<dbReference type="InterPro" id="IPR004681">
    <property type="entry name" value="TRAP_DctM"/>
</dbReference>
<feature type="transmembrane region" description="Helical" evidence="7">
    <location>
        <begin position="330"/>
        <end position="355"/>
    </location>
</feature>
<dbReference type="GO" id="GO:0022857">
    <property type="term" value="F:transmembrane transporter activity"/>
    <property type="evidence" value="ECO:0007669"/>
    <property type="project" value="UniProtKB-UniRule"/>
</dbReference>
<evidence type="ECO:0000256" key="4">
    <source>
        <dbReference type="ARBA" id="ARBA00022692"/>
    </source>
</evidence>
<reference evidence="9 10" key="1">
    <citation type="submission" date="2014-01" db="EMBL/GenBank/DDBJ databases">
        <title>Roseivivax isoporae LMG 25204 Genome Sequencing.</title>
        <authorList>
            <person name="Lai Q."/>
            <person name="Li G."/>
            <person name="Shao Z."/>
        </authorList>
    </citation>
    <scope>NUCLEOTIDE SEQUENCE [LARGE SCALE GENOMIC DNA]</scope>
    <source>
        <strain evidence="9 10">LMG 25204</strain>
    </source>
</reference>
<accession>X7F6R1</accession>
<evidence type="ECO:0000256" key="3">
    <source>
        <dbReference type="ARBA" id="ARBA00022519"/>
    </source>
</evidence>
<dbReference type="PANTHER" id="PTHR33362:SF5">
    <property type="entry name" value="C4-DICARBOXYLATE TRAP TRANSPORTER LARGE PERMEASE PROTEIN DCTM"/>
    <property type="match status" value="1"/>
</dbReference>
<dbReference type="STRING" id="1449351.RISW2_06210"/>
<keyword evidence="4 7" id="KW-0812">Transmembrane</keyword>
<feature type="transmembrane region" description="Helical" evidence="7">
    <location>
        <begin position="422"/>
        <end position="445"/>
    </location>
</feature>
<evidence type="ECO:0000256" key="1">
    <source>
        <dbReference type="ARBA" id="ARBA00004429"/>
    </source>
</evidence>
<feature type="transmembrane region" description="Helical" evidence="7">
    <location>
        <begin position="142"/>
        <end position="169"/>
    </location>
</feature>
<feature type="transmembrane region" description="Helical" evidence="7">
    <location>
        <begin position="242"/>
        <end position="264"/>
    </location>
</feature>
<keyword evidence="10" id="KW-1185">Reference proteome</keyword>
<comment type="similarity">
    <text evidence="7">Belongs to the TRAP transporter large permease family.</text>
</comment>
<evidence type="ECO:0000259" key="8">
    <source>
        <dbReference type="Pfam" id="PF06808"/>
    </source>
</evidence>
<feature type="transmembrane region" description="Helical" evidence="7">
    <location>
        <begin position="181"/>
        <end position="203"/>
    </location>
</feature>
<evidence type="ECO:0000256" key="7">
    <source>
        <dbReference type="RuleBase" id="RU369079"/>
    </source>
</evidence>
<evidence type="ECO:0000256" key="5">
    <source>
        <dbReference type="ARBA" id="ARBA00022989"/>
    </source>
</evidence>
<name>X7F6R1_9RHOB</name>
<gene>
    <name evidence="9" type="ORF">RISW2_06210</name>
</gene>
<feature type="domain" description="TRAP C4-dicarboxylate transport system permease DctM subunit" evidence="8">
    <location>
        <begin position="12"/>
        <end position="447"/>
    </location>
</feature>
<comment type="subcellular location">
    <subcellularLocation>
        <location evidence="1 7">Cell inner membrane</location>
        <topology evidence="1 7">Multi-pass membrane protein</topology>
    </subcellularLocation>
</comment>